<evidence type="ECO:0000313" key="2">
    <source>
        <dbReference type="Proteomes" id="UP000308730"/>
    </source>
</evidence>
<reference evidence="1" key="1">
    <citation type="submission" date="2019-02" db="EMBL/GenBank/DDBJ databases">
        <title>Genome sequencing of the rare red list fungi Antrodiella citrinella (Flaviporus citrinellus).</title>
        <authorList>
            <person name="Buettner E."/>
            <person name="Kellner H."/>
        </authorList>
    </citation>
    <scope>NUCLEOTIDE SEQUENCE [LARGE SCALE GENOMIC DNA]</scope>
    <source>
        <strain evidence="1">DSM 108506</strain>
    </source>
</reference>
<gene>
    <name evidence="1" type="ORF">EUX98_g18</name>
</gene>
<protein>
    <recommendedName>
        <fullName evidence="3">DUF2415 domain-containing protein</fullName>
    </recommendedName>
</protein>
<dbReference type="Proteomes" id="UP000308730">
    <property type="component" value="Unassembled WGS sequence"/>
</dbReference>
<dbReference type="SUPFAM" id="SSF50978">
    <property type="entry name" value="WD40 repeat-like"/>
    <property type="match status" value="1"/>
</dbReference>
<sequence length="128" mass="13985">MIVTTGAQHPTFNIIKMFEGLGGSTPSSNDIINDNSFHLHKFVTYGSLKKPHQQSSPLARFIRNGFSTSPDDPNTFLTSCNDGIARLYDIRESLPRISFDCGMGNDVLLSALYVHVDGKPLVITGGQN</sequence>
<dbReference type="AlphaFoldDB" id="A0A4V3XJS5"/>
<evidence type="ECO:0000313" key="1">
    <source>
        <dbReference type="EMBL" id="THH34103.1"/>
    </source>
</evidence>
<name>A0A4V3XJS5_9APHY</name>
<evidence type="ECO:0008006" key="3">
    <source>
        <dbReference type="Google" id="ProtNLM"/>
    </source>
</evidence>
<accession>A0A4V3XJS5</accession>
<dbReference type="InterPro" id="IPR036322">
    <property type="entry name" value="WD40_repeat_dom_sf"/>
</dbReference>
<proteinExistence type="predicted"/>
<comment type="caution">
    <text evidence="1">The sequence shown here is derived from an EMBL/GenBank/DDBJ whole genome shotgun (WGS) entry which is preliminary data.</text>
</comment>
<dbReference type="EMBL" id="SGPM01000001">
    <property type="protein sequence ID" value="THH34103.1"/>
    <property type="molecule type" value="Genomic_DNA"/>
</dbReference>
<dbReference type="OrthoDB" id="548949at2759"/>
<organism evidence="1 2">
    <name type="scientific">Antrodiella citrinella</name>
    <dbReference type="NCBI Taxonomy" id="2447956"/>
    <lineage>
        <taxon>Eukaryota</taxon>
        <taxon>Fungi</taxon>
        <taxon>Dikarya</taxon>
        <taxon>Basidiomycota</taxon>
        <taxon>Agaricomycotina</taxon>
        <taxon>Agaricomycetes</taxon>
        <taxon>Polyporales</taxon>
        <taxon>Steccherinaceae</taxon>
        <taxon>Antrodiella</taxon>
    </lineage>
</organism>
<keyword evidence="2" id="KW-1185">Reference proteome</keyword>